<reference evidence="1" key="2">
    <citation type="submission" date="2020-09" db="EMBL/GenBank/DDBJ databases">
        <authorList>
            <person name="Sun Q."/>
            <person name="Kim S."/>
        </authorList>
    </citation>
    <scope>NUCLEOTIDE SEQUENCE</scope>
    <source>
        <strain evidence="1">KCTC 42249</strain>
    </source>
</reference>
<dbReference type="Proteomes" id="UP000630142">
    <property type="component" value="Unassembled WGS sequence"/>
</dbReference>
<evidence type="ECO:0000313" key="2">
    <source>
        <dbReference type="Proteomes" id="UP000630142"/>
    </source>
</evidence>
<dbReference type="AlphaFoldDB" id="A0A8J3GLB0"/>
<keyword evidence="2" id="KW-1185">Reference proteome</keyword>
<sequence>MPEENIKRATLAELTRMRKAGELYYSPDAPEGEDLGPEFWANAKIVQPSSRSVHLRLDQEVFDFFYKQAAGKGHLTKMQNVLRAYVAAQKGAR</sequence>
<accession>A0A8J3GLB0</accession>
<dbReference type="RefSeq" id="WP_210312966.1">
    <property type="nucleotide sequence ID" value="NZ_BMZQ01000002.1"/>
</dbReference>
<proteinExistence type="predicted"/>
<evidence type="ECO:0000313" key="1">
    <source>
        <dbReference type="EMBL" id="GHD16583.1"/>
    </source>
</evidence>
<dbReference type="EMBL" id="BMZQ01000002">
    <property type="protein sequence ID" value="GHD16583.1"/>
    <property type="molecule type" value="Genomic_DNA"/>
</dbReference>
<gene>
    <name evidence="1" type="ORF">GCM10016234_24870</name>
</gene>
<evidence type="ECO:0008006" key="3">
    <source>
        <dbReference type="Google" id="ProtNLM"/>
    </source>
</evidence>
<reference evidence="1" key="1">
    <citation type="journal article" date="2014" name="Int. J. Syst. Evol. Microbiol.">
        <title>Complete genome sequence of Corynebacterium casei LMG S-19264T (=DSM 44701T), isolated from a smear-ripened cheese.</title>
        <authorList>
            <consortium name="US DOE Joint Genome Institute (JGI-PGF)"/>
            <person name="Walter F."/>
            <person name="Albersmeier A."/>
            <person name="Kalinowski J."/>
            <person name="Ruckert C."/>
        </authorList>
    </citation>
    <scope>NUCLEOTIDE SEQUENCE</scope>
    <source>
        <strain evidence="1">KCTC 42249</strain>
    </source>
</reference>
<protein>
    <recommendedName>
        <fullName evidence="3">3-oxoacyl-ACP synthase</fullName>
    </recommendedName>
</protein>
<comment type="caution">
    <text evidence="1">The sequence shown here is derived from an EMBL/GenBank/DDBJ whole genome shotgun (WGS) entry which is preliminary data.</text>
</comment>
<organism evidence="1 2">
    <name type="scientific">Tianweitania populi</name>
    <dbReference type="NCBI Taxonomy" id="1607949"/>
    <lineage>
        <taxon>Bacteria</taxon>
        <taxon>Pseudomonadati</taxon>
        <taxon>Pseudomonadota</taxon>
        <taxon>Alphaproteobacteria</taxon>
        <taxon>Hyphomicrobiales</taxon>
        <taxon>Phyllobacteriaceae</taxon>
        <taxon>Tianweitania</taxon>
    </lineage>
</organism>
<name>A0A8J3GLB0_9HYPH</name>